<dbReference type="CDD" id="cd19499">
    <property type="entry name" value="RecA-like_ClpB_Hsp104-like"/>
    <property type="match status" value="1"/>
</dbReference>
<dbReference type="PRINTS" id="PR00300">
    <property type="entry name" value="CLPPROTEASEA"/>
</dbReference>
<dbReference type="InterPro" id="IPR001270">
    <property type="entry name" value="ClpA/B"/>
</dbReference>
<dbReference type="GO" id="GO:0034605">
    <property type="term" value="P:cellular response to heat"/>
    <property type="evidence" value="ECO:0007669"/>
    <property type="project" value="TreeGrafter"/>
</dbReference>
<dbReference type="PANTHER" id="PTHR11638">
    <property type="entry name" value="ATP-DEPENDENT CLP PROTEASE"/>
    <property type="match status" value="1"/>
</dbReference>
<accession>A0A1B3SJJ8</accession>
<dbReference type="Gene3D" id="3.40.50.300">
    <property type="entry name" value="P-loop containing nucleotide triphosphate hydrolases"/>
    <property type="match status" value="1"/>
</dbReference>
<dbReference type="Proteomes" id="UP000094378">
    <property type="component" value="Chromosome"/>
</dbReference>
<keyword evidence="2" id="KW-0067">ATP-binding</keyword>
<dbReference type="PATRIC" id="fig|216938.3.peg.150"/>
<dbReference type="AlphaFoldDB" id="A0A1B3SJJ8"/>
<dbReference type="RefSeq" id="WP_069115882.1">
    <property type="nucleotide sequence ID" value="NZ_CP017015.1"/>
</dbReference>
<dbReference type="SMART" id="SM00382">
    <property type="entry name" value="AAA"/>
    <property type="match status" value="1"/>
</dbReference>
<dbReference type="Pfam" id="PF07724">
    <property type="entry name" value="AAA_2"/>
    <property type="match status" value="1"/>
</dbReference>
<proteinExistence type="predicted"/>
<evidence type="ECO:0000313" key="5">
    <source>
        <dbReference type="Proteomes" id="UP000094378"/>
    </source>
</evidence>
<protein>
    <submittedName>
        <fullName evidence="4">AAA family ATPase</fullName>
    </submittedName>
</protein>
<dbReference type="GO" id="GO:0005737">
    <property type="term" value="C:cytoplasm"/>
    <property type="evidence" value="ECO:0007669"/>
    <property type="project" value="TreeGrafter"/>
</dbReference>
<dbReference type="GO" id="GO:0005524">
    <property type="term" value="F:ATP binding"/>
    <property type="evidence" value="ECO:0007669"/>
    <property type="project" value="UniProtKB-KW"/>
</dbReference>
<keyword evidence="5" id="KW-1185">Reference proteome</keyword>
<organism evidence="4 5">
    <name type="scientific">Spiroplasma helicoides</name>
    <dbReference type="NCBI Taxonomy" id="216938"/>
    <lineage>
        <taxon>Bacteria</taxon>
        <taxon>Bacillati</taxon>
        <taxon>Mycoplasmatota</taxon>
        <taxon>Mollicutes</taxon>
        <taxon>Entomoplasmatales</taxon>
        <taxon>Spiroplasmataceae</taxon>
        <taxon>Spiroplasma</taxon>
    </lineage>
</organism>
<dbReference type="InterPro" id="IPR003593">
    <property type="entry name" value="AAA+_ATPase"/>
</dbReference>
<dbReference type="InterPro" id="IPR050130">
    <property type="entry name" value="ClpA_ClpB"/>
</dbReference>
<evidence type="ECO:0000313" key="4">
    <source>
        <dbReference type="EMBL" id="AOG60105.1"/>
    </source>
</evidence>
<dbReference type="InterPro" id="IPR027417">
    <property type="entry name" value="P-loop_NTPase"/>
</dbReference>
<keyword evidence="1" id="KW-0547">Nucleotide-binding</keyword>
<dbReference type="STRING" id="216938.SHELI_v1c01500"/>
<feature type="domain" description="AAA+ ATPase" evidence="3">
    <location>
        <begin position="334"/>
        <end position="475"/>
    </location>
</feature>
<dbReference type="GO" id="GO:0016887">
    <property type="term" value="F:ATP hydrolysis activity"/>
    <property type="evidence" value="ECO:0007669"/>
    <property type="project" value="InterPro"/>
</dbReference>
<evidence type="ECO:0000259" key="3">
    <source>
        <dbReference type="SMART" id="SM00382"/>
    </source>
</evidence>
<dbReference type="EMBL" id="CP017015">
    <property type="protein sequence ID" value="AOG60105.1"/>
    <property type="molecule type" value="Genomic_DNA"/>
</dbReference>
<dbReference type="OrthoDB" id="9803641at2"/>
<evidence type="ECO:0000256" key="1">
    <source>
        <dbReference type="ARBA" id="ARBA00022741"/>
    </source>
</evidence>
<evidence type="ECO:0000256" key="2">
    <source>
        <dbReference type="ARBA" id="ARBA00022840"/>
    </source>
</evidence>
<dbReference type="PANTHER" id="PTHR11638:SF18">
    <property type="entry name" value="HEAT SHOCK PROTEIN 104"/>
    <property type="match status" value="1"/>
</dbReference>
<gene>
    <name evidence="4" type="ORF">SHELI_v1c01500</name>
</gene>
<dbReference type="KEGG" id="shj:SHELI_v1c01500"/>
<name>A0A1B3SJJ8_9MOLU</name>
<sequence length="607" mass="69121">MSVKRELNQLKNLIGIKKSIILEGNVDDVYELNGKYVNIQEYIMELFSSKKYTDRFLYDRNSGIRGSKLSNLILTSEANNAEGESAASEFEELFNNSGSTDAQEKQDTNNIKNPLQFFSVLNKNLNRADNKKMGFVADYTDYFFSDQSLDQDDRAVLTEFSKTLKESEFIISKVDELSNCVIFITKKINQLPPSLYLNNPEILILSLPKPNRDERHNFLASVKSRIQVTDISTEFDNIVDATEGWTIKELSHFVKFSCNFNQPIPFNKMFNIYNFGEKSSPWEDLSYEKMLKLKDELSKRVIGQEDAVDKVAKVIYKAFTGLTGITYSAKRTKPKGTLFFVGPTGTGKTELAKAIAQFIFNDEANLIRFDMSEYGQDNSDQKLIGAPPGYVGFEGGGQLTNSVKEKPFSVILFDEIEKAHPKMFDKFLQILEDGRLTDNTGQTVSFSETFIIFTSNIGASEVVPSANKEDVYNEFVKRVQNHFTFELNRPELLGRFGNNIIPFNFIKDKSLKAKIVKQKVRPIQIAIYEKYKAELHIDLQDESILDNLLKDADERRGGRDVLNSLETNLVDPLSEFIFENLHKLKAGTKIFAKSNTEKRKLDFLING</sequence>
<dbReference type="SUPFAM" id="SSF52540">
    <property type="entry name" value="P-loop containing nucleoside triphosphate hydrolases"/>
    <property type="match status" value="1"/>
</dbReference>
<reference evidence="4 5" key="1">
    <citation type="submission" date="2016-08" db="EMBL/GenBank/DDBJ databases">
        <title>Complete genome sequence of Spiroplasma helicoides TABS-2 (DSM 22551).</title>
        <authorList>
            <person name="Shen W.-Y."/>
            <person name="Lo W.-S."/>
            <person name="Lai Y.-C."/>
            <person name="Kuo C.-H."/>
        </authorList>
    </citation>
    <scope>NUCLEOTIDE SEQUENCE [LARGE SCALE GENOMIC DNA]</scope>
    <source>
        <strain evidence="4 5">TABS-2</strain>
    </source>
</reference>
<dbReference type="InterPro" id="IPR003959">
    <property type="entry name" value="ATPase_AAA_core"/>
</dbReference>